<feature type="region of interest" description="Disordered" evidence="1">
    <location>
        <begin position="1"/>
        <end position="66"/>
    </location>
</feature>
<dbReference type="Proteomes" id="UP000266841">
    <property type="component" value="Unassembled WGS sequence"/>
</dbReference>
<organism evidence="2 3">
    <name type="scientific">Thalassiosira oceanica</name>
    <name type="common">Marine diatom</name>
    <dbReference type="NCBI Taxonomy" id="159749"/>
    <lineage>
        <taxon>Eukaryota</taxon>
        <taxon>Sar</taxon>
        <taxon>Stramenopiles</taxon>
        <taxon>Ochrophyta</taxon>
        <taxon>Bacillariophyta</taxon>
        <taxon>Coscinodiscophyceae</taxon>
        <taxon>Thalassiosirophycidae</taxon>
        <taxon>Thalassiosirales</taxon>
        <taxon>Thalassiosiraceae</taxon>
        <taxon>Thalassiosira</taxon>
    </lineage>
</organism>
<reference evidence="2 3" key="1">
    <citation type="journal article" date="2012" name="Genome Biol.">
        <title>Genome and low-iron response of an oceanic diatom adapted to chronic iron limitation.</title>
        <authorList>
            <person name="Lommer M."/>
            <person name="Specht M."/>
            <person name="Roy A.S."/>
            <person name="Kraemer L."/>
            <person name="Andreson R."/>
            <person name="Gutowska M.A."/>
            <person name="Wolf J."/>
            <person name="Bergner S.V."/>
            <person name="Schilhabel M.B."/>
            <person name="Klostermeier U.C."/>
            <person name="Beiko R.G."/>
            <person name="Rosenstiel P."/>
            <person name="Hippler M."/>
            <person name="Laroche J."/>
        </authorList>
    </citation>
    <scope>NUCLEOTIDE SEQUENCE [LARGE SCALE GENOMIC DNA]</scope>
    <source>
        <strain evidence="2 3">CCMP1005</strain>
    </source>
</reference>
<dbReference type="AlphaFoldDB" id="K0TPD5"/>
<evidence type="ECO:0000313" key="2">
    <source>
        <dbReference type="EMBL" id="EJK74382.1"/>
    </source>
</evidence>
<feature type="compositionally biased region" description="Low complexity" evidence="1">
    <location>
        <begin position="19"/>
        <end position="36"/>
    </location>
</feature>
<protein>
    <submittedName>
        <fullName evidence="2">Uncharacterized protein</fullName>
    </submittedName>
</protein>
<sequence length="201" mass="22217">MTASPSNWPENYTRRAVKPHTTSRLPPLPPSALRVLPEPPVHHHDAPRVDHVLLPPPLERGLPQGDHDSAAVHELLPLADVRGPPREEDLEHAPEEQAVPRGHDASLREERRVEDVAAELPQADDPVRLHVLVPPVVPRVDQAGERPLRQAGYAVVAPRRVRRPPGGEYRERVGVLGYLLQAREEEYPVASARPGRAALDG</sequence>
<accession>K0TPD5</accession>
<keyword evidence="3" id="KW-1185">Reference proteome</keyword>
<comment type="caution">
    <text evidence="2">The sequence shown here is derived from an EMBL/GenBank/DDBJ whole genome shotgun (WGS) entry which is preliminary data.</text>
</comment>
<evidence type="ECO:0000256" key="1">
    <source>
        <dbReference type="SAM" id="MobiDB-lite"/>
    </source>
</evidence>
<feature type="compositionally biased region" description="Basic and acidic residues" evidence="1">
    <location>
        <begin position="83"/>
        <end position="95"/>
    </location>
</feature>
<feature type="region of interest" description="Disordered" evidence="1">
    <location>
        <begin position="82"/>
        <end position="108"/>
    </location>
</feature>
<feature type="compositionally biased region" description="Polar residues" evidence="1">
    <location>
        <begin position="1"/>
        <end position="10"/>
    </location>
</feature>
<gene>
    <name evidence="2" type="ORF">THAOC_03942</name>
</gene>
<feature type="compositionally biased region" description="Basic and acidic residues" evidence="1">
    <location>
        <begin position="40"/>
        <end position="51"/>
    </location>
</feature>
<evidence type="ECO:0000313" key="3">
    <source>
        <dbReference type="Proteomes" id="UP000266841"/>
    </source>
</evidence>
<name>K0TPD5_THAOC</name>
<dbReference type="EMBL" id="AGNL01003730">
    <property type="protein sequence ID" value="EJK74382.1"/>
    <property type="molecule type" value="Genomic_DNA"/>
</dbReference>
<feature type="non-terminal residue" evidence="2">
    <location>
        <position position="201"/>
    </location>
</feature>
<proteinExistence type="predicted"/>